<dbReference type="EMBL" id="CM001219">
    <property type="protein sequence ID" value="AES74123.1"/>
    <property type="molecule type" value="Genomic_DNA"/>
</dbReference>
<evidence type="ECO:0000313" key="10">
    <source>
        <dbReference type="Proteomes" id="UP000002051"/>
    </source>
</evidence>
<comment type="domain">
    <text evidence="5">The PPC domain mediates interactions between AHL proteins.</text>
</comment>
<dbReference type="PROSITE" id="PS51742">
    <property type="entry name" value="PPC"/>
    <property type="match status" value="1"/>
</dbReference>
<keyword evidence="3 5" id="KW-0804">Transcription</keyword>
<dbReference type="STRING" id="3880.G7J6G4"/>
<reference evidence="8 10" key="1">
    <citation type="journal article" date="2011" name="Nature">
        <title>The Medicago genome provides insight into the evolution of rhizobial symbioses.</title>
        <authorList>
            <person name="Young N.D."/>
            <person name="Debelle F."/>
            <person name="Oldroyd G.E."/>
            <person name="Geurts R."/>
            <person name="Cannon S.B."/>
            <person name="Udvardi M.K."/>
            <person name="Benedito V.A."/>
            <person name="Mayer K.F."/>
            <person name="Gouzy J."/>
            <person name="Schoof H."/>
            <person name="Van de Peer Y."/>
            <person name="Proost S."/>
            <person name="Cook D.R."/>
            <person name="Meyers B.C."/>
            <person name="Spannagl M."/>
            <person name="Cheung F."/>
            <person name="De Mita S."/>
            <person name="Krishnakumar V."/>
            <person name="Gundlach H."/>
            <person name="Zhou S."/>
            <person name="Mudge J."/>
            <person name="Bharti A.K."/>
            <person name="Murray J.D."/>
            <person name="Naoumkina M.A."/>
            <person name="Rosen B."/>
            <person name="Silverstein K.A."/>
            <person name="Tang H."/>
            <person name="Rombauts S."/>
            <person name="Zhao P.X."/>
            <person name="Zhou P."/>
            <person name="Barbe V."/>
            <person name="Bardou P."/>
            <person name="Bechner M."/>
            <person name="Bellec A."/>
            <person name="Berger A."/>
            <person name="Berges H."/>
            <person name="Bidwell S."/>
            <person name="Bisseling T."/>
            <person name="Choisne N."/>
            <person name="Couloux A."/>
            <person name="Denny R."/>
            <person name="Deshpande S."/>
            <person name="Dai X."/>
            <person name="Doyle J.J."/>
            <person name="Dudez A.M."/>
            <person name="Farmer A.D."/>
            <person name="Fouteau S."/>
            <person name="Franken C."/>
            <person name="Gibelin C."/>
            <person name="Gish J."/>
            <person name="Goldstein S."/>
            <person name="Gonzalez A.J."/>
            <person name="Green P.J."/>
            <person name="Hallab A."/>
            <person name="Hartog M."/>
            <person name="Hua A."/>
            <person name="Humphray S.J."/>
            <person name="Jeong D.H."/>
            <person name="Jing Y."/>
            <person name="Jocker A."/>
            <person name="Kenton S.M."/>
            <person name="Kim D.J."/>
            <person name="Klee K."/>
            <person name="Lai H."/>
            <person name="Lang C."/>
            <person name="Lin S."/>
            <person name="Macmil S.L."/>
            <person name="Magdelenat G."/>
            <person name="Matthews L."/>
            <person name="McCorrison J."/>
            <person name="Monaghan E.L."/>
            <person name="Mun J.H."/>
            <person name="Najar F.Z."/>
            <person name="Nicholson C."/>
            <person name="Noirot C."/>
            <person name="O'Bleness M."/>
            <person name="Paule C.R."/>
            <person name="Poulain J."/>
            <person name="Prion F."/>
            <person name="Qin B."/>
            <person name="Qu C."/>
            <person name="Retzel E.F."/>
            <person name="Riddle C."/>
            <person name="Sallet E."/>
            <person name="Samain S."/>
            <person name="Samson N."/>
            <person name="Sanders I."/>
            <person name="Saurat O."/>
            <person name="Scarpelli C."/>
            <person name="Schiex T."/>
            <person name="Segurens B."/>
            <person name="Severin A.J."/>
            <person name="Sherrier D.J."/>
            <person name="Shi R."/>
            <person name="Sims S."/>
            <person name="Singer S.R."/>
            <person name="Sinharoy S."/>
            <person name="Sterck L."/>
            <person name="Viollet A."/>
            <person name="Wang B.B."/>
            <person name="Wang K."/>
            <person name="Wang M."/>
            <person name="Wang X."/>
            <person name="Warfsmann J."/>
            <person name="Weissenbach J."/>
            <person name="White D.D."/>
            <person name="White J.D."/>
            <person name="Wiley G.B."/>
            <person name="Wincker P."/>
            <person name="Xing Y."/>
            <person name="Yang L."/>
            <person name="Yao Z."/>
            <person name="Ying F."/>
            <person name="Zhai J."/>
            <person name="Zhou L."/>
            <person name="Zuber A."/>
            <person name="Denarie J."/>
            <person name="Dixon R.A."/>
            <person name="May G.D."/>
            <person name="Schwartz D.C."/>
            <person name="Rogers J."/>
            <person name="Quetier F."/>
            <person name="Town C.D."/>
            <person name="Roe B.A."/>
        </authorList>
    </citation>
    <scope>NUCLEOTIDE SEQUENCE [LARGE SCALE GENOMIC DNA]</scope>
    <source>
        <strain evidence="8">A17</strain>
        <strain evidence="9 10">cv. Jemalong A17</strain>
    </source>
</reference>
<gene>
    <name evidence="8" type="ordered locus">MTR_3g116100</name>
</gene>
<feature type="region of interest" description="Disordered" evidence="6">
    <location>
        <begin position="1"/>
        <end position="51"/>
    </location>
</feature>
<evidence type="ECO:0000256" key="5">
    <source>
        <dbReference type="RuleBase" id="RU367031"/>
    </source>
</evidence>
<dbReference type="SUPFAM" id="SSF117856">
    <property type="entry name" value="AF0104/ALDC/Ptd012-like"/>
    <property type="match status" value="1"/>
</dbReference>
<reference evidence="8 10" key="2">
    <citation type="journal article" date="2014" name="BMC Genomics">
        <title>An improved genome release (version Mt4.0) for the model legume Medicago truncatula.</title>
        <authorList>
            <person name="Tang H."/>
            <person name="Krishnakumar V."/>
            <person name="Bidwell S."/>
            <person name="Rosen B."/>
            <person name="Chan A."/>
            <person name="Zhou S."/>
            <person name="Gentzbittel L."/>
            <person name="Childs K.L."/>
            <person name="Yandell M."/>
            <person name="Gundlach H."/>
            <person name="Mayer K.F."/>
            <person name="Schwartz D.C."/>
            <person name="Town C.D."/>
        </authorList>
    </citation>
    <scope>GENOME REANNOTATION</scope>
    <source>
        <strain evidence="9 10">cv. Jemalong A17</strain>
    </source>
</reference>
<feature type="domain" description="PPC" evidence="7">
    <location>
        <begin position="139"/>
        <end position="276"/>
    </location>
</feature>
<evidence type="ECO:0000313" key="8">
    <source>
        <dbReference type="EMBL" id="AES74123.1"/>
    </source>
</evidence>
<dbReference type="Pfam" id="PF03479">
    <property type="entry name" value="PCC"/>
    <property type="match status" value="1"/>
</dbReference>
<evidence type="ECO:0000259" key="7">
    <source>
        <dbReference type="PROSITE" id="PS51742"/>
    </source>
</evidence>
<dbReference type="InterPro" id="IPR039605">
    <property type="entry name" value="AHL"/>
</dbReference>
<protein>
    <recommendedName>
        <fullName evidence="5">AT-hook motif nuclear-localized protein</fullName>
    </recommendedName>
</protein>
<dbReference type="PANTHER" id="PTHR31500:SF56">
    <property type="entry name" value="AT-HOOK MOTIF NUCLEAR-LOCALIZED PROTEIN"/>
    <property type="match status" value="1"/>
</dbReference>
<accession>G7J6G4</accession>
<dbReference type="GO" id="GO:0003680">
    <property type="term" value="F:minor groove of adenine-thymine-rich DNA binding"/>
    <property type="evidence" value="ECO:0007669"/>
    <property type="project" value="UniProtKB-UniRule"/>
</dbReference>
<dbReference type="PANTHER" id="PTHR31500">
    <property type="entry name" value="AT-HOOK MOTIF NUCLEAR-LOCALIZED PROTEIN 9"/>
    <property type="match status" value="1"/>
</dbReference>
<comment type="subcellular location">
    <subcellularLocation>
        <location evidence="5">Nucleus</location>
    </subcellularLocation>
</comment>
<evidence type="ECO:0000313" key="9">
    <source>
        <dbReference type="EnsemblPlants" id="AES74123"/>
    </source>
</evidence>
<dbReference type="PaxDb" id="3880-AES74123"/>
<dbReference type="InterPro" id="IPR005175">
    <property type="entry name" value="PPC_dom"/>
</dbReference>
<evidence type="ECO:0000256" key="4">
    <source>
        <dbReference type="ARBA" id="ARBA00023242"/>
    </source>
</evidence>
<feature type="compositionally biased region" description="Polar residues" evidence="6">
    <location>
        <begin position="313"/>
        <end position="332"/>
    </location>
</feature>
<keyword evidence="2 5" id="KW-0238">DNA-binding</keyword>
<dbReference type="EnsemblPlants" id="AES74123">
    <property type="protein sequence ID" value="AES74123"/>
    <property type="gene ID" value="MTR_3g116100"/>
</dbReference>
<evidence type="ECO:0000256" key="1">
    <source>
        <dbReference type="ARBA" id="ARBA00023015"/>
    </source>
</evidence>
<keyword evidence="10" id="KW-1185">Reference proteome</keyword>
<dbReference type="AlphaFoldDB" id="G7J6G4"/>
<feature type="compositionally biased region" description="Basic and acidic residues" evidence="6">
    <location>
        <begin position="296"/>
        <end position="312"/>
    </location>
</feature>
<comment type="function">
    <text evidence="5">Transcription factor that specifically binds AT-rich DNA sequences related to the nuclear matrix attachment regions (MARs).</text>
</comment>
<organism evidence="8 10">
    <name type="scientific">Medicago truncatula</name>
    <name type="common">Barrel medic</name>
    <name type="synonym">Medicago tribuloides</name>
    <dbReference type="NCBI Taxonomy" id="3880"/>
    <lineage>
        <taxon>Eukaryota</taxon>
        <taxon>Viridiplantae</taxon>
        <taxon>Streptophyta</taxon>
        <taxon>Embryophyta</taxon>
        <taxon>Tracheophyta</taxon>
        <taxon>Spermatophyta</taxon>
        <taxon>Magnoliopsida</taxon>
        <taxon>eudicotyledons</taxon>
        <taxon>Gunneridae</taxon>
        <taxon>Pentapetalae</taxon>
        <taxon>rosids</taxon>
        <taxon>fabids</taxon>
        <taxon>Fabales</taxon>
        <taxon>Fabaceae</taxon>
        <taxon>Papilionoideae</taxon>
        <taxon>50 kb inversion clade</taxon>
        <taxon>NPAAA clade</taxon>
        <taxon>Hologalegina</taxon>
        <taxon>IRL clade</taxon>
        <taxon>Trifolieae</taxon>
        <taxon>Medicago</taxon>
    </lineage>
</organism>
<feature type="compositionally biased region" description="Basic and acidic residues" evidence="6">
    <location>
        <begin position="264"/>
        <end position="274"/>
    </location>
</feature>
<proteinExistence type="predicted"/>
<feature type="region of interest" description="Disordered" evidence="6">
    <location>
        <begin position="86"/>
        <end position="112"/>
    </location>
</feature>
<dbReference type="CDD" id="cd11378">
    <property type="entry name" value="DUF296"/>
    <property type="match status" value="1"/>
</dbReference>
<dbReference type="HOGENOM" id="CLU_837761_0_0_1"/>
<reference evidence="9" key="3">
    <citation type="submission" date="2015-04" db="UniProtKB">
        <authorList>
            <consortium name="EnsemblPlants"/>
        </authorList>
    </citation>
    <scope>IDENTIFICATION</scope>
    <source>
        <strain evidence="9">cv. Jemalong A17</strain>
    </source>
</reference>
<evidence type="ECO:0000256" key="3">
    <source>
        <dbReference type="ARBA" id="ARBA00023163"/>
    </source>
</evidence>
<keyword evidence="1 5" id="KW-0805">Transcription regulation</keyword>
<name>G7J6G4_MEDTR</name>
<dbReference type="GO" id="GO:0005634">
    <property type="term" value="C:nucleus"/>
    <property type="evidence" value="ECO:0007669"/>
    <property type="project" value="UniProtKB-SubCell"/>
</dbReference>
<feature type="compositionally biased region" description="Basic and acidic residues" evidence="6">
    <location>
        <begin position="1"/>
        <end position="10"/>
    </location>
</feature>
<evidence type="ECO:0000256" key="2">
    <source>
        <dbReference type="ARBA" id="ARBA00023125"/>
    </source>
</evidence>
<feature type="region of interest" description="Disordered" evidence="6">
    <location>
        <begin position="259"/>
        <end position="332"/>
    </location>
</feature>
<sequence>MSRSELRNDDQQQPLPEHPTITPASIDKDEPPVVDMPFSPAPSFEDQQQPLPQQPTINVTTINSGESHVATMLTIVPSSSALPLSSISTGASKKRRGRPLGSRNEIQSKKRASGSVRLANAHIMMVNVQEKERKKKFAKDQLLIFLVHICFGIQNVLEKINTFSQNLSENICILSAVGTTSKATICVDGKTKTYEGRFEIISLGGSLLPDKKESHCKVFEGLNVSLSLDGNVFGGRLVKILIAASPVQIVLGSYPVGSQEEVDYDPKEPPKEDPSPPSAESQEKVESDPSPPSTESQEKTESHLKDPSKEDPNPSSEGTLSNSSSDGVNILV</sequence>
<keyword evidence="4 5" id="KW-0539">Nucleus</keyword>
<dbReference type="Gene3D" id="3.30.1330.80">
    <property type="entry name" value="Hypothetical protein, similar to alpha- acetolactate decarboxylase, domain 2"/>
    <property type="match status" value="1"/>
</dbReference>
<dbReference type="Proteomes" id="UP000002051">
    <property type="component" value="Chromosome 3"/>
</dbReference>
<evidence type="ECO:0000256" key="6">
    <source>
        <dbReference type="SAM" id="MobiDB-lite"/>
    </source>
</evidence>